<sequence>MRTQAEMAHTCRGTINLSTAHIDTEDSCNIVLSNGGRTYHLKASSEVERQRWVTALELAKAKAIRMRNNQSDLGELHASIPAGSDGYSLATSLATYMRNLRVPSAAHFCSSLQTHLIMMASLACFPVKLQHGWIVCLCFAAVLRCNLCAVGEHSSLPHWSVASQRVYPGTVNMDI</sequence>
<gene>
    <name evidence="2" type="ORF">Y1Q_0022897</name>
</gene>
<protein>
    <recommendedName>
        <fullName evidence="1">PH domain-containing protein</fullName>
    </recommendedName>
</protein>
<reference evidence="2 3" key="1">
    <citation type="journal article" date="2012" name="Genome Biol.">
        <title>Sequencing three crocodilian genomes to illuminate the evolution of archosaurs and amniotes.</title>
        <authorList>
            <person name="St John J.A."/>
            <person name="Braun E.L."/>
            <person name="Isberg S.R."/>
            <person name="Miles L.G."/>
            <person name="Chong A.Y."/>
            <person name="Gongora J."/>
            <person name="Dalzell P."/>
            <person name="Moran C."/>
            <person name="Bed'hom B."/>
            <person name="Abzhanov A."/>
            <person name="Burgess S.C."/>
            <person name="Cooksey A.M."/>
            <person name="Castoe T.A."/>
            <person name="Crawford N.G."/>
            <person name="Densmore L.D."/>
            <person name="Drew J.C."/>
            <person name="Edwards S.V."/>
            <person name="Faircloth B.C."/>
            <person name="Fujita M.K."/>
            <person name="Greenwold M.J."/>
            <person name="Hoffmann F.G."/>
            <person name="Howard J.M."/>
            <person name="Iguchi T."/>
            <person name="Janes D.E."/>
            <person name="Khan S.Y."/>
            <person name="Kohno S."/>
            <person name="de Koning A.J."/>
            <person name="Lance S.L."/>
            <person name="McCarthy F.M."/>
            <person name="McCormack J.E."/>
            <person name="Merchant M.E."/>
            <person name="Peterson D.G."/>
            <person name="Pollock D.D."/>
            <person name="Pourmand N."/>
            <person name="Raney B.J."/>
            <person name="Roessler K.A."/>
            <person name="Sanford J.R."/>
            <person name="Sawyer R.H."/>
            <person name="Schmidt C.J."/>
            <person name="Triplett E.W."/>
            <person name="Tuberville T.D."/>
            <person name="Venegas-Anaya M."/>
            <person name="Howard J.T."/>
            <person name="Jarvis E.D."/>
            <person name="Guillette L.J.Jr."/>
            <person name="Glenn T.C."/>
            <person name="Green R.E."/>
            <person name="Ray D.A."/>
        </authorList>
    </citation>
    <scope>NUCLEOTIDE SEQUENCE [LARGE SCALE GENOMIC DNA]</scope>
    <source>
        <strain evidence="2">KSC_2009_1</strain>
    </source>
</reference>
<dbReference type="AlphaFoldDB" id="A0A151N5H8"/>
<dbReference type="Proteomes" id="UP000050525">
    <property type="component" value="Unassembled WGS sequence"/>
</dbReference>
<dbReference type="STRING" id="8496.A0A151N5H8"/>
<feature type="domain" description="PH" evidence="1">
    <location>
        <begin position="1"/>
        <end position="61"/>
    </location>
</feature>
<comment type="caution">
    <text evidence="2">The sequence shown here is derived from an EMBL/GenBank/DDBJ whole genome shotgun (WGS) entry which is preliminary data.</text>
</comment>
<evidence type="ECO:0000259" key="1">
    <source>
        <dbReference type="PROSITE" id="PS50003"/>
    </source>
</evidence>
<evidence type="ECO:0000313" key="3">
    <source>
        <dbReference type="Proteomes" id="UP000050525"/>
    </source>
</evidence>
<dbReference type="EMBL" id="AKHW03004053">
    <property type="protein sequence ID" value="KYO31835.1"/>
    <property type="molecule type" value="Genomic_DNA"/>
</dbReference>
<proteinExistence type="predicted"/>
<dbReference type="PROSITE" id="PS50003">
    <property type="entry name" value="PH_DOMAIN"/>
    <property type="match status" value="1"/>
</dbReference>
<accession>A0A151N5H8</accession>
<dbReference type="InterPro" id="IPR011993">
    <property type="entry name" value="PH-like_dom_sf"/>
</dbReference>
<dbReference type="Gene3D" id="2.30.29.30">
    <property type="entry name" value="Pleckstrin-homology domain (PH domain)/Phosphotyrosine-binding domain (PTB)"/>
    <property type="match status" value="1"/>
</dbReference>
<evidence type="ECO:0000313" key="2">
    <source>
        <dbReference type="EMBL" id="KYO31835.1"/>
    </source>
</evidence>
<name>A0A151N5H8_ALLMI</name>
<dbReference type="InterPro" id="IPR001849">
    <property type="entry name" value="PH_domain"/>
</dbReference>
<organism evidence="2 3">
    <name type="scientific">Alligator mississippiensis</name>
    <name type="common">American alligator</name>
    <dbReference type="NCBI Taxonomy" id="8496"/>
    <lineage>
        <taxon>Eukaryota</taxon>
        <taxon>Metazoa</taxon>
        <taxon>Chordata</taxon>
        <taxon>Craniata</taxon>
        <taxon>Vertebrata</taxon>
        <taxon>Euteleostomi</taxon>
        <taxon>Archelosauria</taxon>
        <taxon>Archosauria</taxon>
        <taxon>Crocodylia</taxon>
        <taxon>Alligatoridae</taxon>
        <taxon>Alligatorinae</taxon>
        <taxon>Alligator</taxon>
    </lineage>
</organism>
<dbReference type="SUPFAM" id="SSF50729">
    <property type="entry name" value="PH domain-like"/>
    <property type="match status" value="1"/>
</dbReference>
<keyword evidence="3" id="KW-1185">Reference proteome</keyword>